<dbReference type="EMBL" id="CAKKLH010000083">
    <property type="protein sequence ID" value="CAH0102477.1"/>
    <property type="molecule type" value="Genomic_DNA"/>
</dbReference>
<proteinExistence type="predicted"/>
<accession>A0A8J2W2K9</accession>
<dbReference type="Proteomes" id="UP000789390">
    <property type="component" value="Unassembled WGS sequence"/>
</dbReference>
<protein>
    <submittedName>
        <fullName evidence="1">Uncharacterized protein</fullName>
    </submittedName>
</protein>
<comment type="caution">
    <text evidence="1">The sequence shown here is derived from an EMBL/GenBank/DDBJ whole genome shotgun (WGS) entry which is preliminary data.</text>
</comment>
<dbReference type="AlphaFoldDB" id="A0A8J2W2K9"/>
<dbReference type="OrthoDB" id="6373477at2759"/>
<gene>
    <name evidence="1" type="ORF">DGAL_LOCUS4886</name>
</gene>
<evidence type="ECO:0000313" key="2">
    <source>
        <dbReference type="Proteomes" id="UP000789390"/>
    </source>
</evidence>
<name>A0A8J2W2K9_9CRUS</name>
<organism evidence="1 2">
    <name type="scientific">Daphnia galeata</name>
    <dbReference type="NCBI Taxonomy" id="27404"/>
    <lineage>
        <taxon>Eukaryota</taxon>
        <taxon>Metazoa</taxon>
        <taxon>Ecdysozoa</taxon>
        <taxon>Arthropoda</taxon>
        <taxon>Crustacea</taxon>
        <taxon>Branchiopoda</taxon>
        <taxon>Diplostraca</taxon>
        <taxon>Cladocera</taxon>
        <taxon>Anomopoda</taxon>
        <taxon>Daphniidae</taxon>
        <taxon>Daphnia</taxon>
    </lineage>
</organism>
<keyword evidence="2" id="KW-1185">Reference proteome</keyword>
<reference evidence="1" key="1">
    <citation type="submission" date="2021-11" db="EMBL/GenBank/DDBJ databases">
        <authorList>
            <person name="Schell T."/>
        </authorList>
    </citation>
    <scope>NUCLEOTIDE SEQUENCE</scope>
    <source>
        <strain evidence="1">M5</strain>
    </source>
</reference>
<evidence type="ECO:0000313" key="1">
    <source>
        <dbReference type="EMBL" id="CAH0102477.1"/>
    </source>
</evidence>
<sequence length="178" mass="19834">MLCGQFCTIYKDGVLFKIQQHSPLQKSVNRFGYSIVQRSTPEMKSVVILCFVFVTVASAGVSRSDVYFNMGGSQVAYSINHKPDPHGGPNAFVSVSRDEPVRHQWAHDPVLHVPVTVPTPSVYTSAVYPFVYPTTGLHAPISSHRQPKHYPAAYYPFAYSPYSPYYPYSGHPGFIFVA</sequence>